<sequence length="86" mass="9281">MSSTGAASKPARPIARLAYHSTVTCAAQASVYGKCITASYLDVSKDMCSAEFAKFKACLRESVRSTILCLVNLIDLPCSSQMKKRQ</sequence>
<dbReference type="EMBL" id="JACGCI010000010">
    <property type="protein sequence ID" value="KAF6761221.1"/>
    <property type="molecule type" value="Genomic_DNA"/>
</dbReference>
<dbReference type="PANTHER" id="PTHR34561:SF1">
    <property type="entry name" value="NADH DEHYDROGENASE [UBIQUINONE] 1 ALPHA SUBCOMPLEX ASSEMBLY FACTOR 8"/>
    <property type="match status" value="1"/>
</dbReference>
<comment type="caution">
    <text evidence="1">The sequence shown here is derived from an EMBL/GenBank/DDBJ whole genome shotgun (WGS) entry which is preliminary data.</text>
</comment>
<accession>A0A8H6ICD8</accession>
<name>A0A8H6ICD8_9AGAR</name>
<dbReference type="InterPro" id="IPR034595">
    <property type="entry name" value="NDUFAF8"/>
</dbReference>
<dbReference type="GO" id="GO:0032981">
    <property type="term" value="P:mitochondrial respiratory chain complex I assembly"/>
    <property type="evidence" value="ECO:0007669"/>
    <property type="project" value="InterPro"/>
</dbReference>
<proteinExistence type="predicted"/>
<dbReference type="AlphaFoldDB" id="A0A8H6ICD8"/>
<organism evidence="1 2">
    <name type="scientific">Ephemerocybe angulata</name>
    <dbReference type="NCBI Taxonomy" id="980116"/>
    <lineage>
        <taxon>Eukaryota</taxon>
        <taxon>Fungi</taxon>
        <taxon>Dikarya</taxon>
        <taxon>Basidiomycota</taxon>
        <taxon>Agaricomycotina</taxon>
        <taxon>Agaricomycetes</taxon>
        <taxon>Agaricomycetidae</taxon>
        <taxon>Agaricales</taxon>
        <taxon>Agaricineae</taxon>
        <taxon>Psathyrellaceae</taxon>
        <taxon>Ephemerocybe</taxon>
    </lineage>
</organism>
<dbReference type="Proteomes" id="UP000521943">
    <property type="component" value="Unassembled WGS sequence"/>
</dbReference>
<evidence type="ECO:0000313" key="1">
    <source>
        <dbReference type="EMBL" id="KAF6761221.1"/>
    </source>
</evidence>
<dbReference type="PANTHER" id="PTHR34561">
    <property type="entry name" value="NADH DEHYDROGENASE [UBIQUINONE] 1 ALPHA SUBCOMPLEX ASSEMBLY FACTOR 8"/>
    <property type="match status" value="1"/>
</dbReference>
<reference evidence="1 2" key="1">
    <citation type="submission" date="2020-07" db="EMBL/GenBank/DDBJ databases">
        <title>Comparative genomics of pyrophilous fungi reveals a link between fire events and developmental genes.</title>
        <authorList>
            <consortium name="DOE Joint Genome Institute"/>
            <person name="Steindorff A.S."/>
            <person name="Carver A."/>
            <person name="Calhoun S."/>
            <person name="Stillman K."/>
            <person name="Liu H."/>
            <person name="Lipzen A."/>
            <person name="Pangilinan J."/>
            <person name="Labutti K."/>
            <person name="Bruns T.D."/>
            <person name="Grigoriev I.V."/>
        </authorList>
    </citation>
    <scope>NUCLEOTIDE SEQUENCE [LARGE SCALE GENOMIC DNA]</scope>
    <source>
        <strain evidence="1 2">CBS 144469</strain>
    </source>
</reference>
<protein>
    <submittedName>
        <fullName evidence="1">Uncharacterized protein</fullName>
    </submittedName>
</protein>
<dbReference type="OrthoDB" id="3821113at2759"/>
<evidence type="ECO:0000313" key="2">
    <source>
        <dbReference type="Proteomes" id="UP000521943"/>
    </source>
</evidence>
<gene>
    <name evidence="1" type="ORF">DFP72DRAFT_34718</name>
</gene>
<keyword evidence="2" id="KW-1185">Reference proteome</keyword>
<dbReference type="GO" id="GO:0005739">
    <property type="term" value="C:mitochondrion"/>
    <property type="evidence" value="ECO:0007669"/>
    <property type="project" value="InterPro"/>
</dbReference>